<dbReference type="AlphaFoldDB" id="A0AAE0VX43"/>
<feature type="transmembrane region" description="Helical" evidence="2">
    <location>
        <begin position="206"/>
        <end position="231"/>
    </location>
</feature>
<gene>
    <name evidence="3" type="ORF">CHS0354_030641</name>
</gene>
<dbReference type="EMBL" id="JAEAOA010001820">
    <property type="protein sequence ID" value="KAK3592305.1"/>
    <property type="molecule type" value="Genomic_DNA"/>
</dbReference>
<accession>A0AAE0VX43</accession>
<sequence>MIGNITTQVYLKRMWLMHVWQWIGTLTPIRQRETLDHLITTTFICCLLRCTWHPSLHETLGQQSKGGRITAEGGTNTKGERPGPLNTTQRVTINIATEKITTPQITPSVDVDLGYILQIYCGLGVYSTNLLWTWGIFYKSTVDLGYILQIYCGLGVYSTNLLWTWGIFYKSTVDLGHILQIYCGLGVYSTNLLWTWGIFYKSTVDLGYILQIYCGLGVYSTNLLWTWGIFYKSTVDLGHILQIYCGLGVYSTNLLWTWGIFYKSTVDLGYILQIYCGLGVYSTNLRTLASSGGYRGFTFSCGWHSGDLICVNDE</sequence>
<reference evidence="3" key="2">
    <citation type="journal article" date="2021" name="Genome Biol. Evol.">
        <title>Developing a high-quality reference genome for a parasitic bivalve with doubly uniparental inheritance (Bivalvia: Unionida).</title>
        <authorList>
            <person name="Smith C.H."/>
        </authorList>
    </citation>
    <scope>NUCLEOTIDE SEQUENCE</scope>
    <source>
        <strain evidence="3">CHS0354</strain>
        <tissue evidence="3">Mantle</tissue>
    </source>
</reference>
<organism evidence="3 4">
    <name type="scientific">Potamilus streckersoni</name>
    <dbReference type="NCBI Taxonomy" id="2493646"/>
    <lineage>
        <taxon>Eukaryota</taxon>
        <taxon>Metazoa</taxon>
        <taxon>Spiralia</taxon>
        <taxon>Lophotrochozoa</taxon>
        <taxon>Mollusca</taxon>
        <taxon>Bivalvia</taxon>
        <taxon>Autobranchia</taxon>
        <taxon>Heteroconchia</taxon>
        <taxon>Palaeoheterodonta</taxon>
        <taxon>Unionida</taxon>
        <taxon>Unionoidea</taxon>
        <taxon>Unionidae</taxon>
        <taxon>Ambleminae</taxon>
        <taxon>Lampsilini</taxon>
        <taxon>Potamilus</taxon>
    </lineage>
</organism>
<reference evidence="3" key="1">
    <citation type="journal article" date="2021" name="Genome Biol. Evol.">
        <title>A High-Quality Reference Genome for a Parasitic Bivalve with Doubly Uniparental Inheritance (Bivalvia: Unionida).</title>
        <authorList>
            <person name="Smith C.H."/>
        </authorList>
    </citation>
    <scope>NUCLEOTIDE SEQUENCE</scope>
    <source>
        <strain evidence="3">CHS0354</strain>
    </source>
</reference>
<comment type="caution">
    <text evidence="3">The sequence shown here is derived from an EMBL/GenBank/DDBJ whole genome shotgun (WGS) entry which is preliminary data.</text>
</comment>
<feature type="transmembrane region" description="Helical" evidence="2">
    <location>
        <begin position="146"/>
        <end position="169"/>
    </location>
</feature>
<proteinExistence type="predicted"/>
<protein>
    <submittedName>
        <fullName evidence="3">Uncharacterized protein</fullName>
    </submittedName>
</protein>
<feature type="transmembrane region" description="Helical" evidence="2">
    <location>
        <begin position="113"/>
        <end position="134"/>
    </location>
</feature>
<reference evidence="3" key="3">
    <citation type="submission" date="2023-05" db="EMBL/GenBank/DDBJ databases">
        <authorList>
            <person name="Smith C.H."/>
        </authorList>
    </citation>
    <scope>NUCLEOTIDE SEQUENCE</scope>
    <source>
        <strain evidence="3">CHS0354</strain>
        <tissue evidence="3">Mantle</tissue>
    </source>
</reference>
<dbReference type="Proteomes" id="UP001195483">
    <property type="component" value="Unassembled WGS sequence"/>
</dbReference>
<feature type="transmembrane region" description="Helical" evidence="2">
    <location>
        <begin position="268"/>
        <end position="285"/>
    </location>
</feature>
<evidence type="ECO:0000256" key="1">
    <source>
        <dbReference type="SAM" id="MobiDB-lite"/>
    </source>
</evidence>
<evidence type="ECO:0000313" key="3">
    <source>
        <dbReference type="EMBL" id="KAK3592305.1"/>
    </source>
</evidence>
<keyword evidence="4" id="KW-1185">Reference proteome</keyword>
<evidence type="ECO:0000313" key="4">
    <source>
        <dbReference type="Proteomes" id="UP001195483"/>
    </source>
</evidence>
<keyword evidence="2" id="KW-0812">Transmembrane</keyword>
<feature type="region of interest" description="Disordered" evidence="1">
    <location>
        <begin position="63"/>
        <end position="83"/>
    </location>
</feature>
<feature type="transmembrane region" description="Helical" evidence="2">
    <location>
        <begin position="243"/>
        <end position="262"/>
    </location>
</feature>
<feature type="transmembrane region" description="Helical" evidence="2">
    <location>
        <begin position="181"/>
        <end position="200"/>
    </location>
</feature>
<evidence type="ECO:0000256" key="2">
    <source>
        <dbReference type="SAM" id="Phobius"/>
    </source>
</evidence>
<keyword evidence="2" id="KW-0472">Membrane</keyword>
<name>A0AAE0VX43_9BIVA</name>
<keyword evidence="2" id="KW-1133">Transmembrane helix</keyword>